<dbReference type="STRING" id="477641.MODMU_4244"/>
<dbReference type="KEGG" id="mmar:MODMU_4244"/>
<gene>
    <name evidence="1" type="ordered locus">MODMU_4244</name>
</gene>
<dbReference type="HOGENOM" id="CLU_100171_0_0_11"/>
<dbReference type="eggNOG" id="COG3832">
    <property type="taxonomic scope" value="Bacteria"/>
</dbReference>
<dbReference type="Proteomes" id="UP000006461">
    <property type="component" value="Chromosome"/>
</dbReference>
<dbReference type="OMA" id="PFQWGSA"/>
<name>I4F1X8_MODI5</name>
<sequence length="228" mass="23595">MADLADAAGRLVAGPVAALTRVRGAKPMHPRGTLFTAVLERTGLAAGIPWLDAAGRDDVLVRISRGAGLPPALPDLLGLALRVPGERPVDLLLSSTGRGRWTRRVPVLRRDAATTYGSIMAYRSARGPVLLAADPAGGPLPTDGDRLAAAAPGRVVRLSAAVGRGPWQLFGTVTLGEPSTPPDPELPFDAVQHPPPGLVADGPMARFRRPAYAAARAARGVGSETGLR</sequence>
<evidence type="ECO:0000313" key="1">
    <source>
        <dbReference type="EMBL" id="CCH89641.1"/>
    </source>
</evidence>
<protein>
    <recommendedName>
        <fullName evidence="3">Phosphodiesterase</fullName>
    </recommendedName>
</protein>
<keyword evidence="2" id="KW-1185">Reference proteome</keyword>
<reference evidence="1 2" key="1">
    <citation type="journal article" date="2012" name="J. Bacteriol.">
        <title>Genome Sequence of Radiation-Resistant Modestobacter marinus Strain BC501, a Representative Actinobacterium That Thrives on Calcareous Stone Surfaces.</title>
        <authorList>
            <person name="Normand P."/>
            <person name="Gury J."/>
            <person name="Pujic P."/>
            <person name="Chouaia B."/>
            <person name="Crotti E."/>
            <person name="Brusetti L."/>
            <person name="Daffonchio D."/>
            <person name="Vacherie B."/>
            <person name="Barbe V."/>
            <person name="Medigue C."/>
            <person name="Calteau A."/>
            <person name="Ghodhbane-Gtari F."/>
            <person name="Essoussi I."/>
            <person name="Nouioui I."/>
            <person name="Abbassi-Ghozzi I."/>
            <person name="Gtari M."/>
        </authorList>
    </citation>
    <scope>NUCLEOTIDE SEQUENCE [LARGE SCALE GENOMIC DNA]</scope>
    <source>
        <strain evidence="2">BC 501</strain>
    </source>
</reference>
<evidence type="ECO:0008006" key="3">
    <source>
        <dbReference type="Google" id="ProtNLM"/>
    </source>
</evidence>
<accession>I4F1X8</accession>
<evidence type="ECO:0000313" key="2">
    <source>
        <dbReference type="Proteomes" id="UP000006461"/>
    </source>
</evidence>
<dbReference type="AlphaFoldDB" id="I4F1X8"/>
<dbReference type="OrthoDB" id="3368165at2"/>
<organism evidence="1 2">
    <name type="scientific">Modestobacter italicus (strain DSM 44449 / CECT 9708 / BC 501)</name>
    <dbReference type="NCBI Taxonomy" id="2732864"/>
    <lineage>
        <taxon>Bacteria</taxon>
        <taxon>Bacillati</taxon>
        <taxon>Actinomycetota</taxon>
        <taxon>Actinomycetes</taxon>
        <taxon>Geodermatophilales</taxon>
        <taxon>Geodermatophilaceae</taxon>
        <taxon>Modestobacter</taxon>
    </lineage>
</organism>
<dbReference type="EMBL" id="FO203431">
    <property type="protein sequence ID" value="CCH89641.1"/>
    <property type="molecule type" value="Genomic_DNA"/>
</dbReference>
<proteinExistence type="predicted"/>